<gene>
    <name evidence="1" type="ORF">QFC20_006698</name>
</gene>
<dbReference type="EMBL" id="JASBWS010000126">
    <property type="protein sequence ID" value="KAJ9095221.1"/>
    <property type="molecule type" value="Genomic_DNA"/>
</dbReference>
<name>A0ACC2V8M8_9TREE</name>
<organism evidence="1 2">
    <name type="scientific">Naganishia adeliensis</name>
    <dbReference type="NCBI Taxonomy" id="92952"/>
    <lineage>
        <taxon>Eukaryota</taxon>
        <taxon>Fungi</taxon>
        <taxon>Dikarya</taxon>
        <taxon>Basidiomycota</taxon>
        <taxon>Agaricomycotina</taxon>
        <taxon>Tremellomycetes</taxon>
        <taxon>Filobasidiales</taxon>
        <taxon>Filobasidiaceae</taxon>
        <taxon>Naganishia</taxon>
    </lineage>
</organism>
<keyword evidence="2" id="KW-1185">Reference proteome</keyword>
<accession>A0ACC2V8M8</accession>
<protein>
    <submittedName>
        <fullName evidence="1">Uncharacterized protein</fullName>
    </submittedName>
</protein>
<evidence type="ECO:0000313" key="2">
    <source>
        <dbReference type="Proteomes" id="UP001230649"/>
    </source>
</evidence>
<evidence type="ECO:0000313" key="1">
    <source>
        <dbReference type="EMBL" id="KAJ9095221.1"/>
    </source>
</evidence>
<dbReference type="Proteomes" id="UP001230649">
    <property type="component" value="Unassembled WGS sequence"/>
</dbReference>
<proteinExistence type="predicted"/>
<reference evidence="1" key="1">
    <citation type="submission" date="2023-04" db="EMBL/GenBank/DDBJ databases">
        <title>Draft Genome sequencing of Naganishia species isolated from polar environments using Oxford Nanopore Technology.</title>
        <authorList>
            <person name="Leo P."/>
            <person name="Venkateswaran K."/>
        </authorList>
    </citation>
    <scope>NUCLEOTIDE SEQUENCE</scope>
    <source>
        <strain evidence="1">MNA-CCFEE 5262</strain>
    </source>
</reference>
<comment type="caution">
    <text evidence="1">The sequence shown here is derived from an EMBL/GenBank/DDBJ whole genome shotgun (WGS) entry which is preliminary data.</text>
</comment>
<sequence length="95" mass="11261">MQKQQAPKGVPEMSASELGDHWQAEVDRLLEVHSGLRIANENMVPGRKWTSNEAAQYATYQEWAKENGWPTRRMDQWGTEYEKRHKRNSKRPCWF</sequence>